<dbReference type="SUPFAM" id="SSF57850">
    <property type="entry name" value="RING/U-box"/>
    <property type="match status" value="1"/>
</dbReference>
<protein>
    <recommendedName>
        <fullName evidence="11">ZZ-type domain-containing protein</fullName>
    </recommendedName>
</protein>
<proteinExistence type="predicted"/>
<feature type="compositionally biased region" description="Basic and acidic residues" evidence="5">
    <location>
        <begin position="111"/>
        <end position="126"/>
    </location>
</feature>
<dbReference type="InterPro" id="IPR041489">
    <property type="entry name" value="PDZ_6"/>
</dbReference>
<feature type="compositionally biased region" description="Basic and acidic residues" evidence="5">
    <location>
        <begin position="328"/>
        <end position="370"/>
    </location>
</feature>
<keyword evidence="1" id="KW-0479">Metal-binding</keyword>
<dbReference type="PROSITE" id="PS50106">
    <property type="entry name" value="PDZ"/>
    <property type="match status" value="1"/>
</dbReference>
<evidence type="ECO:0000256" key="5">
    <source>
        <dbReference type="SAM" id="MobiDB-lite"/>
    </source>
</evidence>
<dbReference type="EMBL" id="CAKLBY020000003">
    <property type="protein sequence ID" value="CAK7893053.1"/>
    <property type="molecule type" value="Genomic_DNA"/>
</dbReference>
<feature type="compositionally biased region" description="Basic and acidic residues" evidence="5">
    <location>
        <begin position="167"/>
        <end position="181"/>
    </location>
</feature>
<dbReference type="InterPro" id="IPR001478">
    <property type="entry name" value="PDZ"/>
</dbReference>
<feature type="compositionally biased region" description="Acidic residues" evidence="5">
    <location>
        <begin position="182"/>
        <end position="193"/>
    </location>
</feature>
<organism evidence="8 10">
    <name type="scientific">Peronospora matthiolae</name>
    <dbReference type="NCBI Taxonomy" id="2874970"/>
    <lineage>
        <taxon>Eukaryota</taxon>
        <taxon>Sar</taxon>
        <taxon>Stramenopiles</taxon>
        <taxon>Oomycota</taxon>
        <taxon>Peronosporomycetes</taxon>
        <taxon>Peronosporales</taxon>
        <taxon>Peronosporaceae</taxon>
        <taxon>Peronospora</taxon>
    </lineage>
</organism>
<reference evidence="8" key="1">
    <citation type="submission" date="2024-01" db="EMBL/GenBank/DDBJ databases">
        <authorList>
            <person name="Webb A."/>
        </authorList>
    </citation>
    <scope>NUCLEOTIDE SEQUENCE</scope>
    <source>
        <strain evidence="8">Pm1</strain>
    </source>
</reference>
<feature type="domain" description="PDZ" evidence="6">
    <location>
        <begin position="550"/>
        <end position="624"/>
    </location>
</feature>
<feature type="compositionally biased region" description="Acidic residues" evidence="5">
    <location>
        <begin position="407"/>
        <end position="430"/>
    </location>
</feature>
<feature type="region of interest" description="Disordered" evidence="5">
    <location>
        <begin position="1"/>
        <end position="150"/>
    </location>
</feature>
<evidence type="ECO:0000259" key="6">
    <source>
        <dbReference type="PROSITE" id="PS50106"/>
    </source>
</evidence>
<dbReference type="InterPro" id="IPR000433">
    <property type="entry name" value="Znf_ZZ"/>
</dbReference>
<accession>A0AAV1T293</accession>
<feature type="compositionally biased region" description="Polar residues" evidence="5">
    <location>
        <begin position="25"/>
        <end position="37"/>
    </location>
</feature>
<evidence type="ECO:0008006" key="11">
    <source>
        <dbReference type="Google" id="ProtNLM"/>
    </source>
</evidence>
<keyword evidence="2 4" id="KW-0863">Zinc-finger</keyword>
<evidence type="ECO:0000256" key="4">
    <source>
        <dbReference type="PROSITE-ProRule" id="PRU00228"/>
    </source>
</evidence>
<gene>
    <name evidence="9" type="ORF">PM001_LOCUS26421</name>
    <name evidence="8" type="ORF">PM001_LOCUS525</name>
</gene>
<dbReference type="SMART" id="SM00228">
    <property type="entry name" value="PDZ"/>
    <property type="match status" value="1"/>
</dbReference>
<evidence type="ECO:0000313" key="8">
    <source>
        <dbReference type="EMBL" id="CAK7893053.1"/>
    </source>
</evidence>
<dbReference type="Pfam" id="PF17820">
    <property type="entry name" value="PDZ_6"/>
    <property type="match status" value="1"/>
</dbReference>
<feature type="compositionally biased region" description="Low complexity" evidence="5">
    <location>
        <begin position="497"/>
        <end position="517"/>
    </location>
</feature>
<feature type="region of interest" description="Disordered" evidence="5">
    <location>
        <begin position="407"/>
        <end position="440"/>
    </location>
</feature>
<feature type="region of interest" description="Disordered" evidence="5">
    <location>
        <begin position="497"/>
        <end position="518"/>
    </location>
</feature>
<dbReference type="SUPFAM" id="SSF50156">
    <property type="entry name" value="PDZ domain-like"/>
    <property type="match status" value="1"/>
</dbReference>
<feature type="domain" description="ZZ-type" evidence="7">
    <location>
        <begin position="673"/>
        <end position="727"/>
    </location>
</feature>
<evidence type="ECO:0000313" key="10">
    <source>
        <dbReference type="Proteomes" id="UP001162060"/>
    </source>
</evidence>
<dbReference type="Pfam" id="PF00569">
    <property type="entry name" value="ZZ"/>
    <property type="match status" value="1"/>
</dbReference>
<feature type="region of interest" description="Disordered" evidence="5">
    <location>
        <begin position="162"/>
        <end position="243"/>
    </location>
</feature>
<evidence type="ECO:0000256" key="2">
    <source>
        <dbReference type="ARBA" id="ARBA00022771"/>
    </source>
</evidence>
<comment type="caution">
    <text evidence="8">The sequence shown here is derived from an EMBL/GenBank/DDBJ whole genome shotgun (WGS) entry which is preliminary data.</text>
</comment>
<evidence type="ECO:0000256" key="1">
    <source>
        <dbReference type="ARBA" id="ARBA00022723"/>
    </source>
</evidence>
<feature type="compositionally biased region" description="Basic and acidic residues" evidence="5">
    <location>
        <begin position="289"/>
        <end position="299"/>
    </location>
</feature>
<name>A0AAV1T293_9STRA</name>
<dbReference type="InterPro" id="IPR043145">
    <property type="entry name" value="Znf_ZZ_sf"/>
</dbReference>
<dbReference type="Proteomes" id="UP001162060">
    <property type="component" value="Unassembled WGS sequence"/>
</dbReference>
<dbReference type="EMBL" id="CAKLBY020000264">
    <property type="protein sequence ID" value="CAK7941271.1"/>
    <property type="molecule type" value="Genomic_DNA"/>
</dbReference>
<dbReference type="PROSITE" id="PS50135">
    <property type="entry name" value="ZF_ZZ_2"/>
    <property type="match status" value="1"/>
</dbReference>
<dbReference type="InterPro" id="IPR036034">
    <property type="entry name" value="PDZ_sf"/>
</dbReference>
<dbReference type="CDD" id="cd00136">
    <property type="entry name" value="PDZ_canonical"/>
    <property type="match status" value="1"/>
</dbReference>
<sequence>MEASALEANALPPVALPLETDHTSSDNGTATVPMSASSHEESQADDEMEKSADGATKVKALIDGNDVEKNEEMTSSRPGTPLMTDFSTPREENTEPTTPVGEPVEQTFVEAGDRLSTEEKSDMTQKEEEETNEQMSMSVQEQEEVEDEVQLPSVVSGLAAVAAGGEKSVEVSRDSSGRQLDDEVEAAVEEEEEGAKGLEEVGQPAVLEEEEVKVQDEGRQTVQEEETRALQDEEESQVQDEPKMVVQEEVKAMEQAGKEPQVLEEADRTVMHDQVVPDEQAETELTVQPEEKHTMRDEVGPTAPDEVVKSKTQEGVEMAVDGEVEPDVQDKVKPNGQDKVEPKQEAGVEHTGQDEVASRVETGVEHTRQDGVELVVEEASTPEHGVDLMIPSPKRPVALNLVHHDIDDEASDSEDEAEEPACEDTEEDADLGTPLGYASAAGFGEGHDDFASHRFLGPSVASDPSSARALHSLRRVALHDKPPRFVSEAPVVVASSDSLTSSGESSGRNSSSASAVHVSDDKLGLRAQSVADSMERSFNSYTLTFTEPVLGFDTSVVMSLEKELLVEVSSVEKESPAHRGGVVVGDYLISINGQHIEPHTTNEQVLEIIQTSSVPRTLVFQRDLHDKDTVQSKSLPDKKLSPAKPLMGRLGAAMSQGALIIGSKWKRKKTLVHSDSFCDGCGMDPITGALWTCSVCSNYNLCSECYDMGTHGMENSEQMQALSEATVQYKLQKKCKHFTPEFLLSLRRDICKGRPDKFEYLGEWIADIVMGTSAVKITVRGIEIPSLPPASRQRFVSHLMPLVSNRTDIEVNIEWLPDDSDRMTVACRPSVDRMSAGAFDSDEDEGADHFFDNLEKLRIWISDKKTRTTSPFA</sequence>
<dbReference type="Gene3D" id="2.30.42.10">
    <property type="match status" value="1"/>
</dbReference>
<dbReference type="GO" id="GO:0008270">
    <property type="term" value="F:zinc ion binding"/>
    <property type="evidence" value="ECO:0007669"/>
    <property type="project" value="UniProtKB-KW"/>
</dbReference>
<evidence type="ECO:0000313" key="9">
    <source>
        <dbReference type="EMBL" id="CAK7941271.1"/>
    </source>
</evidence>
<evidence type="ECO:0000259" key="7">
    <source>
        <dbReference type="PROSITE" id="PS50135"/>
    </source>
</evidence>
<dbReference type="SMART" id="SM00291">
    <property type="entry name" value="ZnF_ZZ"/>
    <property type="match status" value="1"/>
</dbReference>
<dbReference type="AlphaFoldDB" id="A0AAV1T293"/>
<keyword evidence="3" id="KW-0862">Zinc</keyword>
<evidence type="ECO:0000256" key="3">
    <source>
        <dbReference type="ARBA" id="ARBA00022833"/>
    </source>
</evidence>
<dbReference type="Gene3D" id="3.30.60.90">
    <property type="match status" value="1"/>
</dbReference>
<feature type="region of interest" description="Disordered" evidence="5">
    <location>
        <begin position="274"/>
        <end position="370"/>
    </location>
</feature>
<dbReference type="CDD" id="cd02340">
    <property type="entry name" value="ZZ_NBR1_like"/>
    <property type="match status" value="1"/>
</dbReference>